<feature type="region of interest" description="Disordered" evidence="1">
    <location>
        <begin position="1"/>
        <end position="37"/>
    </location>
</feature>
<protein>
    <recommendedName>
        <fullName evidence="4">Nitroreductase</fullName>
    </recommendedName>
</protein>
<evidence type="ECO:0000256" key="1">
    <source>
        <dbReference type="SAM" id="MobiDB-lite"/>
    </source>
</evidence>
<evidence type="ECO:0008006" key="4">
    <source>
        <dbReference type="Google" id="ProtNLM"/>
    </source>
</evidence>
<organism evidence="2 3">
    <name type="scientific">Paraburkholderia terricola</name>
    <dbReference type="NCBI Taxonomy" id="169427"/>
    <lineage>
        <taxon>Bacteria</taxon>
        <taxon>Pseudomonadati</taxon>
        <taxon>Pseudomonadota</taxon>
        <taxon>Betaproteobacteria</taxon>
        <taxon>Burkholderiales</taxon>
        <taxon>Burkholderiaceae</taxon>
        <taxon>Paraburkholderia</taxon>
    </lineage>
</organism>
<proteinExistence type="predicted"/>
<reference evidence="2 3" key="1">
    <citation type="submission" date="2023-07" db="EMBL/GenBank/DDBJ databases">
        <title>Sorghum-associated microbial communities from plants grown in Nebraska, USA.</title>
        <authorList>
            <person name="Schachtman D."/>
        </authorList>
    </citation>
    <scope>NUCLEOTIDE SEQUENCE [LARGE SCALE GENOMIC DNA]</scope>
    <source>
        <strain evidence="2 3">DS1316</strain>
    </source>
</reference>
<evidence type="ECO:0000313" key="3">
    <source>
        <dbReference type="Proteomes" id="UP001264340"/>
    </source>
</evidence>
<feature type="compositionally biased region" description="Basic residues" evidence="1">
    <location>
        <begin position="1"/>
        <end position="10"/>
    </location>
</feature>
<keyword evidence="3" id="KW-1185">Reference proteome</keyword>
<dbReference type="RefSeq" id="WP_310122737.1">
    <property type="nucleotide sequence ID" value="NZ_JAVDQV010000019.1"/>
</dbReference>
<dbReference type="EMBL" id="JAVDRP010000007">
    <property type="protein sequence ID" value="MDR6410417.1"/>
    <property type="molecule type" value="Genomic_DNA"/>
</dbReference>
<gene>
    <name evidence="2" type="ORF">J2804_003839</name>
</gene>
<comment type="caution">
    <text evidence="2">The sequence shown here is derived from an EMBL/GenBank/DDBJ whole genome shotgun (WGS) entry which is preliminary data.</text>
</comment>
<dbReference type="Proteomes" id="UP001264340">
    <property type="component" value="Unassembled WGS sequence"/>
</dbReference>
<accession>A0ABU1LUK0</accession>
<sequence>MKTGKPKRTRRDADDLFPDLQQSGVNRASRPDNPFGTETLQRAARTDRDEASLWKDNLITLPMAIELPPGYKSVSHVRDVMARVWRVKWLRETSNEVVADFPEGWSAVRPKSGPVELRDPAGIVRGVHGWAEDAELRILPRYRVESQENSSSGLGSLLVRDRETGQILERSSQWSAQTGTHHPDWARLSAWLDSHYPLHRDPLRLWTDCESNPG</sequence>
<name>A0ABU1LUK0_9BURK</name>
<evidence type="ECO:0000313" key="2">
    <source>
        <dbReference type="EMBL" id="MDR6410417.1"/>
    </source>
</evidence>